<dbReference type="RefSeq" id="WP_379815199.1">
    <property type="nucleotide sequence ID" value="NZ_JBHUDZ010000012.1"/>
</dbReference>
<comment type="caution">
    <text evidence="6">The sequence shown here is derived from an EMBL/GenBank/DDBJ whole genome shotgun (WGS) entry which is preliminary data.</text>
</comment>
<feature type="transmembrane region" description="Helical" evidence="3">
    <location>
        <begin position="849"/>
        <end position="866"/>
    </location>
</feature>
<sequence>MAKKKLHRLYSLIFFLLTINGFSQNQEDKIYNAVDSFTANPSAEALSNLTKAENDFWKNPKPKTKDELLAIVILNCNKAYFENQFGQTLNAVKSYEKAWSIYQKNKFKNYDIIEYCLKPLGNLYTILGDYENAENIIKQYYFIASEEKNETQKVSAILNLSNVYQNTGNVEKAIDLIEKTLRTEKLSPTQKGILYNNLGANYLLSNVGFVVKNNALANAENSFLKTISLLKKDKSQSETLANAYRNLAKLKMEQNELEATSEFLAKANIEFQKISNKEPRKIAQLFYENAFLDFKQGKIGEATQNISAVFKTLIPNYNPKNSLPNQNSLYAETVLLDALDLQASIYLSENKPHNALKSFALSFHIEELLQTLLIYENSKIITQIRNRNRTEKCIEIYNSLYQKEKKKSYLESAFLLSEKTKSVVLKSHLSNMASLSREQKLILQQLQNWNTTILKEQQKLEAADISKINEAIKKQNELMLLLKSKDTKTNAKSQTNFDLQQLFEKLEKDNAVLIEYFFGSNYIYNFTIENKKIKLYSIPLEHRGLTDLVGFINYFNDAKTIVNNPKNYNRLGNKIYKELEIPKPHHHKNLIIIPDGILGFLPFEALITQESETTNFAKMHYVLNDFDVAYNNSAAFYLNAVPLSNTQKSVVGIFPVFEKTNYALRFSKNELESIKHNFDGQFFENEKATFNNFKNNAVGKSIIHLSTHASAGDLEIPASIKFYDQEILYSELYNLQLNPDLVVLSACETGIGKLFKAEGAMSVARGFQFAGAQNLLFSLWNVNDYTASIFMDYFYKEVKYNSSFVHSTANAKRTFLKDDSISNAKKSPYYWSAFVYYGTIETPEKSSNYIVYIISFLIIIGLFLIYKRKRNGRST</sequence>
<feature type="signal peptide" evidence="4">
    <location>
        <begin position="1"/>
        <end position="25"/>
    </location>
</feature>
<dbReference type="Pfam" id="PF12770">
    <property type="entry name" value="CHAT"/>
    <property type="match status" value="1"/>
</dbReference>
<evidence type="ECO:0000313" key="7">
    <source>
        <dbReference type="Proteomes" id="UP001597138"/>
    </source>
</evidence>
<dbReference type="PROSITE" id="PS50005">
    <property type="entry name" value="TPR"/>
    <property type="match status" value="1"/>
</dbReference>
<evidence type="ECO:0000313" key="6">
    <source>
        <dbReference type="EMBL" id="MFD1603467.1"/>
    </source>
</evidence>
<dbReference type="PANTHER" id="PTHR10098">
    <property type="entry name" value="RAPSYN-RELATED"/>
    <property type="match status" value="1"/>
</dbReference>
<dbReference type="Pfam" id="PF13176">
    <property type="entry name" value="TPR_7"/>
    <property type="match status" value="1"/>
</dbReference>
<keyword evidence="4" id="KW-0732">Signal</keyword>
<keyword evidence="1" id="KW-0802">TPR repeat</keyword>
<keyword evidence="3" id="KW-0812">Transmembrane</keyword>
<keyword evidence="3" id="KW-0472">Membrane</keyword>
<keyword evidence="2" id="KW-0175">Coiled coil</keyword>
<dbReference type="InterPro" id="IPR024983">
    <property type="entry name" value="CHAT_dom"/>
</dbReference>
<organism evidence="6 7">
    <name type="scientific">Flavobacterium artemisiae</name>
    <dbReference type="NCBI Taxonomy" id="2126556"/>
    <lineage>
        <taxon>Bacteria</taxon>
        <taxon>Pseudomonadati</taxon>
        <taxon>Bacteroidota</taxon>
        <taxon>Flavobacteriia</taxon>
        <taxon>Flavobacteriales</taxon>
        <taxon>Flavobacteriaceae</taxon>
        <taxon>Flavobacterium</taxon>
    </lineage>
</organism>
<accession>A0ABW4HDT7</accession>
<keyword evidence="3" id="KW-1133">Transmembrane helix</keyword>
<evidence type="ECO:0000256" key="2">
    <source>
        <dbReference type="SAM" id="Coils"/>
    </source>
</evidence>
<evidence type="ECO:0000259" key="5">
    <source>
        <dbReference type="Pfam" id="PF12770"/>
    </source>
</evidence>
<keyword evidence="7" id="KW-1185">Reference proteome</keyword>
<feature type="domain" description="CHAT" evidence="5">
    <location>
        <begin position="572"/>
        <end position="838"/>
    </location>
</feature>
<dbReference type="InterPro" id="IPR019734">
    <property type="entry name" value="TPR_rpt"/>
</dbReference>
<evidence type="ECO:0000256" key="1">
    <source>
        <dbReference type="PROSITE-ProRule" id="PRU00339"/>
    </source>
</evidence>
<gene>
    <name evidence="6" type="ORF">ACFSC2_12030</name>
</gene>
<evidence type="ECO:0000256" key="4">
    <source>
        <dbReference type="SAM" id="SignalP"/>
    </source>
</evidence>
<feature type="coiled-coil region" evidence="2">
    <location>
        <begin position="240"/>
        <end position="267"/>
    </location>
</feature>
<dbReference type="Gene3D" id="1.25.40.10">
    <property type="entry name" value="Tetratricopeptide repeat domain"/>
    <property type="match status" value="2"/>
</dbReference>
<feature type="chain" id="PRO_5045654743" evidence="4">
    <location>
        <begin position="26"/>
        <end position="875"/>
    </location>
</feature>
<feature type="repeat" description="TPR" evidence="1">
    <location>
        <begin position="154"/>
        <end position="187"/>
    </location>
</feature>
<dbReference type="Proteomes" id="UP001597138">
    <property type="component" value="Unassembled WGS sequence"/>
</dbReference>
<reference evidence="7" key="1">
    <citation type="journal article" date="2019" name="Int. J. Syst. Evol. Microbiol.">
        <title>The Global Catalogue of Microorganisms (GCM) 10K type strain sequencing project: providing services to taxonomists for standard genome sequencing and annotation.</title>
        <authorList>
            <consortium name="The Broad Institute Genomics Platform"/>
            <consortium name="The Broad Institute Genome Sequencing Center for Infectious Disease"/>
            <person name="Wu L."/>
            <person name="Ma J."/>
        </authorList>
    </citation>
    <scope>NUCLEOTIDE SEQUENCE [LARGE SCALE GENOMIC DNA]</scope>
    <source>
        <strain evidence="7">CCUG 70865</strain>
    </source>
</reference>
<dbReference type="PANTHER" id="PTHR10098:SF108">
    <property type="entry name" value="TETRATRICOPEPTIDE REPEAT PROTEIN 28"/>
    <property type="match status" value="1"/>
</dbReference>
<dbReference type="EMBL" id="JBHUDZ010000012">
    <property type="protein sequence ID" value="MFD1603467.1"/>
    <property type="molecule type" value="Genomic_DNA"/>
</dbReference>
<proteinExistence type="predicted"/>
<dbReference type="InterPro" id="IPR011990">
    <property type="entry name" value="TPR-like_helical_dom_sf"/>
</dbReference>
<name>A0ABW4HDT7_9FLAO</name>
<dbReference type="SUPFAM" id="SSF48452">
    <property type="entry name" value="TPR-like"/>
    <property type="match status" value="1"/>
</dbReference>
<evidence type="ECO:0000256" key="3">
    <source>
        <dbReference type="SAM" id="Phobius"/>
    </source>
</evidence>
<protein>
    <submittedName>
        <fullName evidence="6">CHAT domain-containing protein</fullName>
    </submittedName>
</protein>